<dbReference type="Pfam" id="PF21645">
    <property type="entry name" value="FakA-like_M"/>
    <property type="match status" value="1"/>
</dbReference>
<dbReference type="GO" id="GO:0006071">
    <property type="term" value="P:glycerol metabolic process"/>
    <property type="evidence" value="ECO:0007669"/>
    <property type="project" value="InterPro"/>
</dbReference>
<dbReference type="InterPro" id="IPR033470">
    <property type="entry name" value="FakA-like_C"/>
</dbReference>
<keyword evidence="4" id="KW-1185">Reference proteome</keyword>
<accession>A0A7W8DDV5</accession>
<dbReference type="InterPro" id="IPR003797">
    <property type="entry name" value="DegV"/>
</dbReference>
<dbReference type="GO" id="GO:0004371">
    <property type="term" value="F:glycerone kinase activity"/>
    <property type="evidence" value="ECO:0007669"/>
    <property type="project" value="InterPro"/>
</dbReference>
<dbReference type="PANTHER" id="PTHR33434">
    <property type="entry name" value="DEGV DOMAIN-CONTAINING PROTEIN DR_1986-RELATED"/>
    <property type="match status" value="1"/>
</dbReference>
<dbReference type="SMART" id="SM01121">
    <property type="entry name" value="Dak1_2"/>
    <property type="match status" value="1"/>
</dbReference>
<evidence type="ECO:0000256" key="1">
    <source>
        <dbReference type="ARBA" id="ARBA00023121"/>
    </source>
</evidence>
<gene>
    <name evidence="3" type="ORF">HNQ58_001259</name>
</gene>
<evidence type="ECO:0000259" key="2">
    <source>
        <dbReference type="PROSITE" id="PS51480"/>
    </source>
</evidence>
<feature type="domain" description="DhaL" evidence="2">
    <location>
        <begin position="24"/>
        <end position="214"/>
    </location>
</feature>
<dbReference type="NCBIfam" id="TIGR00762">
    <property type="entry name" value="DegV"/>
    <property type="match status" value="1"/>
</dbReference>
<dbReference type="PANTHER" id="PTHR33434:SF2">
    <property type="entry name" value="FATTY ACID-BINDING PROTEIN TM_1468"/>
    <property type="match status" value="1"/>
</dbReference>
<dbReference type="InterPro" id="IPR036117">
    <property type="entry name" value="DhaL_dom_sf"/>
</dbReference>
<evidence type="ECO:0000313" key="4">
    <source>
        <dbReference type="Proteomes" id="UP000519004"/>
    </source>
</evidence>
<comment type="caution">
    <text evidence="3">The sequence shown here is derived from an EMBL/GenBank/DDBJ whole genome shotgun (WGS) entry which is preliminary data.</text>
</comment>
<dbReference type="EMBL" id="JACHHX010000007">
    <property type="protein sequence ID" value="MBB5015361.1"/>
    <property type="molecule type" value="Genomic_DNA"/>
</dbReference>
<evidence type="ECO:0000313" key="3">
    <source>
        <dbReference type="EMBL" id="MBB5015361.1"/>
    </source>
</evidence>
<dbReference type="SUPFAM" id="SSF82549">
    <property type="entry name" value="DAK1/DegV-like"/>
    <property type="match status" value="1"/>
</dbReference>
<dbReference type="InterPro" id="IPR048394">
    <property type="entry name" value="FakA-like_M"/>
</dbReference>
<dbReference type="InterPro" id="IPR043168">
    <property type="entry name" value="DegV_C"/>
</dbReference>
<protein>
    <recommendedName>
        <fullName evidence="2">DhaL domain-containing protein</fullName>
    </recommendedName>
</protein>
<dbReference type="GO" id="GO:0008289">
    <property type="term" value="F:lipid binding"/>
    <property type="evidence" value="ECO:0007669"/>
    <property type="project" value="UniProtKB-KW"/>
</dbReference>
<dbReference type="Gene3D" id="3.40.50.10170">
    <property type="match status" value="1"/>
</dbReference>
<dbReference type="InterPro" id="IPR050270">
    <property type="entry name" value="DegV_domain_contain"/>
</dbReference>
<sequence>MQTPAGMNAQLDSARPLPRRISAPALRRALIAGARKVIAHRETLNRINVFPVPDGDTGSNLAFTLGHVLGGALSRPAGSPGELLGRVGEDAIDGARGNSGAILAQFLQGVAEAVGRDTVALDTRTLSLAVRKGAHSARAALSEPREGTILSVIHAFAEALEHTHDDLREWFGGALERTRTALANTPKQLAVLQKAGVVDAGAQGFVDLLEGIAEFIASRRVAAADAEADIAADFEAQSAHREACGDPDHRWCSECLLLGDAVAAPIDREGLRAEVLALGASCVVVAGSAARVRLHAHVADPQRLFEVCARFGRVEGCKADDMLAQQRAVASEGEGVAIVTDSSADLPAGLAERLHIHVVPLRINFGERDYLDKVSLSPGEFYAKLRGESVLPRTSQPPPGDFRRQFEFLLSHHPALVYVGLSRAVSGTLQSAETAAARVDAARSHVFDSANAAGGQALLAIRAAELAQEGAASDEIVAELERLRPLTLTWAIARDLSHGVRGGRVPRWAKPLIEGLGMTPVAKVRPDGRLGVAGALFGRHRVPERFADYLARRLPRTRCRLIVGHCDSAADGQALLDALRARLDCAEGWLVETGPAVGAHAGPGALVVSVQPVAGH</sequence>
<dbReference type="Pfam" id="PF02734">
    <property type="entry name" value="Dak2"/>
    <property type="match status" value="1"/>
</dbReference>
<dbReference type="SUPFAM" id="SSF101473">
    <property type="entry name" value="DhaL-like"/>
    <property type="match status" value="1"/>
</dbReference>
<dbReference type="SMART" id="SM01120">
    <property type="entry name" value="Dak2"/>
    <property type="match status" value="1"/>
</dbReference>
<dbReference type="AlphaFoldDB" id="A0A7W8DDV5"/>
<dbReference type="RefSeq" id="WP_183948055.1">
    <property type="nucleotide sequence ID" value="NZ_JACHHX010000007.1"/>
</dbReference>
<dbReference type="PROSITE" id="PS51480">
    <property type="entry name" value="DHAL"/>
    <property type="match status" value="1"/>
</dbReference>
<organism evidence="3 4">
    <name type="scientific">Rehaibacterium terrae</name>
    <dbReference type="NCBI Taxonomy" id="1341696"/>
    <lineage>
        <taxon>Bacteria</taxon>
        <taxon>Pseudomonadati</taxon>
        <taxon>Pseudomonadota</taxon>
        <taxon>Gammaproteobacteria</taxon>
        <taxon>Lysobacterales</taxon>
        <taxon>Lysobacteraceae</taxon>
        <taxon>Rehaibacterium</taxon>
    </lineage>
</organism>
<reference evidence="3 4" key="1">
    <citation type="submission" date="2020-08" db="EMBL/GenBank/DDBJ databases">
        <title>Genomic Encyclopedia of Type Strains, Phase IV (KMG-IV): sequencing the most valuable type-strain genomes for metagenomic binning, comparative biology and taxonomic classification.</title>
        <authorList>
            <person name="Goeker M."/>
        </authorList>
    </citation>
    <scope>NUCLEOTIDE SEQUENCE [LARGE SCALE GENOMIC DNA]</scope>
    <source>
        <strain evidence="3 4">DSM 25897</strain>
    </source>
</reference>
<proteinExistence type="predicted"/>
<keyword evidence="1" id="KW-0446">Lipid-binding</keyword>
<name>A0A7W8DDV5_9GAMM</name>
<dbReference type="PROSITE" id="PS51482">
    <property type="entry name" value="DEGV"/>
    <property type="match status" value="1"/>
</dbReference>
<dbReference type="Proteomes" id="UP000519004">
    <property type="component" value="Unassembled WGS sequence"/>
</dbReference>
<dbReference type="Gene3D" id="3.30.1180.10">
    <property type="match status" value="1"/>
</dbReference>
<dbReference type="Gene3D" id="1.25.40.340">
    <property type="match status" value="1"/>
</dbReference>
<dbReference type="Pfam" id="PF02645">
    <property type="entry name" value="DegV"/>
    <property type="match status" value="1"/>
</dbReference>
<dbReference type="InterPro" id="IPR004007">
    <property type="entry name" value="DhaL_dom"/>
</dbReference>